<dbReference type="PANTHER" id="PTHR46951">
    <property type="entry name" value="BED-TYPE DOMAIN-CONTAINING PROTEIN"/>
    <property type="match status" value="1"/>
</dbReference>
<evidence type="ECO:0000256" key="1">
    <source>
        <dbReference type="ARBA" id="ARBA00022723"/>
    </source>
</evidence>
<comment type="caution">
    <text evidence="6">The sequence shown here is derived from an EMBL/GenBank/DDBJ whole genome shotgun (WGS) entry which is preliminary data.</text>
</comment>
<gene>
    <name evidence="6" type="ORF">CKAN_00872200</name>
</gene>
<keyword evidence="3" id="KW-0862">Zinc</keyword>
<dbReference type="PROSITE" id="PS50808">
    <property type="entry name" value="ZF_BED"/>
    <property type="match status" value="1"/>
</dbReference>
<dbReference type="AlphaFoldDB" id="A0A443NNK2"/>
<keyword evidence="1" id="KW-0479">Metal-binding</keyword>
<evidence type="ECO:0000313" key="7">
    <source>
        <dbReference type="Proteomes" id="UP000283530"/>
    </source>
</evidence>
<evidence type="ECO:0000256" key="3">
    <source>
        <dbReference type="ARBA" id="ARBA00022833"/>
    </source>
</evidence>
<evidence type="ECO:0000259" key="5">
    <source>
        <dbReference type="PROSITE" id="PS50808"/>
    </source>
</evidence>
<dbReference type="InterPro" id="IPR003656">
    <property type="entry name" value="Znf_BED"/>
</dbReference>
<sequence>MAPTKKEKEVDPRWEHREMVGGDRHKVECKWCHKIMSGGIHRFKQHLAHISGDAKGHPNVPTEVRKQMREIFFHYNWIPPNVATSPYSRAMVDTIAEVELELNFFPLMILAESILTWSMTNIRDTWKTTSKCGKSIGAHLCETDRQAIIENI</sequence>
<dbReference type="GO" id="GO:0003677">
    <property type="term" value="F:DNA binding"/>
    <property type="evidence" value="ECO:0007669"/>
    <property type="project" value="InterPro"/>
</dbReference>
<dbReference type="EMBL" id="QPKB01000003">
    <property type="protein sequence ID" value="RWR80104.1"/>
    <property type="molecule type" value="Genomic_DNA"/>
</dbReference>
<feature type="domain" description="BED-type" evidence="5">
    <location>
        <begin position="8"/>
        <end position="64"/>
    </location>
</feature>
<name>A0A443NNK2_9MAGN</name>
<organism evidence="6 7">
    <name type="scientific">Cinnamomum micranthum f. kanehirae</name>
    <dbReference type="NCBI Taxonomy" id="337451"/>
    <lineage>
        <taxon>Eukaryota</taxon>
        <taxon>Viridiplantae</taxon>
        <taxon>Streptophyta</taxon>
        <taxon>Embryophyta</taxon>
        <taxon>Tracheophyta</taxon>
        <taxon>Spermatophyta</taxon>
        <taxon>Magnoliopsida</taxon>
        <taxon>Magnoliidae</taxon>
        <taxon>Laurales</taxon>
        <taxon>Lauraceae</taxon>
        <taxon>Cinnamomum</taxon>
    </lineage>
</organism>
<dbReference type="GO" id="GO:0008270">
    <property type="term" value="F:zinc ion binding"/>
    <property type="evidence" value="ECO:0007669"/>
    <property type="project" value="UniProtKB-KW"/>
</dbReference>
<dbReference type="Pfam" id="PF02892">
    <property type="entry name" value="zf-BED"/>
    <property type="match status" value="1"/>
</dbReference>
<dbReference type="OrthoDB" id="786589at2759"/>
<evidence type="ECO:0000256" key="2">
    <source>
        <dbReference type="ARBA" id="ARBA00022771"/>
    </source>
</evidence>
<protein>
    <submittedName>
        <fullName evidence="6">Arogenate dehydratase/prephenate dehydratase 1, chloroplastic-like protein</fullName>
    </submittedName>
</protein>
<dbReference type="PANTHER" id="PTHR46951:SF2">
    <property type="entry name" value="BED-TYPE DOMAIN-CONTAINING PROTEIN"/>
    <property type="match status" value="1"/>
</dbReference>
<evidence type="ECO:0000313" key="6">
    <source>
        <dbReference type="EMBL" id="RWR80104.1"/>
    </source>
</evidence>
<dbReference type="Proteomes" id="UP000283530">
    <property type="component" value="Unassembled WGS sequence"/>
</dbReference>
<evidence type="ECO:0000256" key="4">
    <source>
        <dbReference type="PROSITE-ProRule" id="PRU00027"/>
    </source>
</evidence>
<keyword evidence="2 4" id="KW-0863">Zinc-finger</keyword>
<reference evidence="6 7" key="1">
    <citation type="journal article" date="2019" name="Nat. Plants">
        <title>Stout camphor tree genome fills gaps in understanding of flowering plant genome evolution.</title>
        <authorList>
            <person name="Chaw S.M."/>
            <person name="Liu Y.C."/>
            <person name="Wu Y.W."/>
            <person name="Wang H.Y."/>
            <person name="Lin C.I."/>
            <person name="Wu C.S."/>
            <person name="Ke H.M."/>
            <person name="Chang L.Y."/>
            <person name="Hsu C.Y."/>
            <person name="Yang H.T."/>
            <person name="Sudianto E."/>
            <person name="Hsu M.H."/>
            <person name="Wu K.P."/>
            <person name="Wang L.N."/>
            <person name="Leebens-Mack J.H."/>
            <person name="Tsai I.J."/>
        </authorList>
    </citation>
    <scope>NUCLEOTIDE SEQUENCE [LARGE SCALE GENOMIC DNA]</scope>
    <source>
        <strain evidence="7">cv. Chaw 1501</strain>
        <tissue evidence="6">Young leaves</tissue>
    </source>
</reference>
<accession>A0A443NNK2</accession>
<proteinExistence type="predicted"/>
<keyword evidence="7" id="KW-1185">Reference proteome</keyword>